<evidence type="ECO:0000256" key="2">
    <source>
        <dbReference type="ARBA" id="ARBA00022737"/>
    </source>
</evidence>
<reference evidence="6 7" key="1">
    <citation type="submission" date="2016-08" db="EMBL/GenBank/DDBJ databases">
        <title>A Parts List for Fungal Cellulosomes Revealed by Comparative Genomics.</title>
        <authorList>
            <consortium name="DOE Joint Genome Institute"/>
            <person name="Haitjema C.H."/>
            <person name="Gilmore S.P."/>
            <person name="Henske J.K."/>
            <person name="Solomon K.V."/>
            <person name="De Groot R."/>
            <person name="Kuo A."/>
            <person name="Mondo S.J."/>
            <person name="Salamov A.A."/>
            <person name="Labutti K."/>
            <person name="Zhao Z."/>
            <person name="Chiniquy J."/>
            <person name="Barry K."/>
            <person name="Brewer H.M."/>
            <person name="Purvine S.O."/>
            <person name="Wright A.T."/>
            <person name="Boxma B."/>
            <person name="Van Alen T."/>
            <person name="Hackstein J.H."/>
            <person name="Baker S.E."/>
            <person name="Grigoriev I.V."/>
            <person name="O'Malley M.A."/>
        </authorList>
    </citation>
    <scope>NUCLEOTIDE SEQUENCE [LARGE SCALE GENOMIC DNA]</scope>
    <source>
        <strain evidence="6 7">S4</strain>
    </source>
</reference>
<dbReference type="PANTHER" id="PTHR15706:SF2">
    <property type="entry name" value="SH3 AND PX DOMAIN-CONTAINING PROTEIN 2A"/>
    <property type="match status" value="1"/>
</dbReference>
<organism evidence="6 7">
    <name type="scientific">Anaeromyces robustus</name>
    <dbReference type="NCBI Taxonomy" id="1754192"/>
    <lineage>
        <taxon>Eukaryota</taxon>
        <taxon>Fungi</taxon>
        <taxon>Fungi incertae sedis</taxon>
        <taxon>Chytridiomycota</taxon>
        <taxon>Chytridiomycota incertae sedis</taxon>
        <taxon>Neocallimastigomycetes</taxon>
        <taxon>Neocallimastigales</taxon>
        <taxon>Neocallimastigaceae</taxon>
        <taxon>Anaeromyces</taxon>
    </lineage>
</organism>
<dbReference type="SUPFAM" id="SSF50044">
    <property type="entry name" value="SH3-domain"/>
    <property type="match status" value="1"/>
</dbReference>
<evidence type="ECO:0000256" key="3">
    <source>
        <dbReference type="PROSITE-ProRule" id="PRU00192"/>
    </source>
</evidence>
<keyword evidence="7" id="KW-1185">Reference proteome</keyword>
<name>A0A1Y1WT78_9FUNG</name>
<feature type="domain" description="SH3" evidence="5">
    <location>
        <begin position="259"/>
        <end position="320"/>
    </location>
</feature>
<dbReference type="PROSITE" id="PS50002">
    <property type="entry name" value="SH3"/>
    <property type="match status" value="1"/>
</dbReference>
<reference evidence="6 7" key="2">
    <citation type="submission" date="2016-08" db="EMBL/GenBank/DDBJ databases">
        <title>Pervasive Adenine N6-methylation of Active Genes in Fungi.</title>
        <authorList>
            <consortium name="DOE Joint Genome Institute"/>
            <person name="Mondo S.J."/>
            <person name="Dannebaum R.O."/>
            <person name="Kuo R.C."/>
            <person name="Labutti K."/>
            <person name="Haridas S."/>
            <person name="Kuo A."/>
            <person name="Salamov A."/>
            <person name="Ahrendt S.R."/>
            <person name="Lipzen A."/>
            <person name="Sullivan W."/>
            <person name="Andreopoulos W.B."/>
            <person name="Clum A."/>
            <person name="Lindquist E."/>
            <person name="Daum C."/>
            <person name="Ramamoorthy G.K."/>
            <person name="Gryganskyi A."/>
            <person name="Culley D."/>
            <person name="Magnuson J.K."/>
            <person name="James T.Y."/>
            <person name="O'Malley M.A."/>
            <person name="Stajich J.E."/>
            <person name="Spatafora J.W."/>
            <person name="Visel A."/>
            <person name="Grigoriev I.V."/>
        </authorList>
    </citation>
    <scope>NUCLEOTIDE SEQUENCE [LARGE SCALE GENOMIC DNA]</scope>
    <source>
        <strain evidence="6 7">S4</strain>
    </source>
</reference>
<feature type="compositionally biased region" description="Polar residues" evidence="4">
    <location>
        <begin position="52"/>
        <end position="64"/>
    </location>
</feature>
<protein>
    <recommendedName>
        <fullName evidence="5">SH3 domain-containing protein</fullName>
    </recommendedName>
</protein>
<evidence type="ECO:0000256" key="1">
    <source>
        <dbReference type="ARBA" id="ARBA00022443"/>
    </source>
</evidence>
<dbReference type="SUPFAM" id="SSF54277">
    <property type="entry name" value="CAD &amp; PB1 domains"/>
    <property type="match status" value="1"/>
</dbReference>
<evidence type="ECO:0000256" key="4">
    <source>
        <dbReference type="SAM" id="MobiDB-lite"/>
    </source>
</evidence>
<proteinExistence type="predicted"/>
<dbReference type="OrthoDB" id="548867at2759"/>
<dbReference type="Gene3D" id="3.10.20.90">
    <property type="entry name" value="Phosphatidylinositol 3-kinase Catalytic Subunit, Chain A, domain 1"/>
    <property type="match status" value="1"/>
</dbReference>
<dbReference type="InterPro" id="IPR051228">
    <property type="entry name" value="NADPH_Oxidase/PX-Domain"/>
</dbReference>
<dbReference type="AlphaFoldDB" id="A0A1Y1WT78"/>
<dbReference type="PANTHER" id="PTHR15706">
    <property type="entry name" value="SH3 MULTIPLE DOMAIN"/>
    <property type="match status" value="1"/>
</dbReference>
<evidence type="ECO:0000259" key="5">
    <source>
        <dbReference type="PROSITE" id="PS50002"/>
    </source>
</evidence>
<dbReference type="InterPro" id="IPR036871">
    <property type="entry name" value="PX_dom_sf"/>
</dbReference>
<sequence>MQAVRENHQFYSPVTNWKSKNRRRQRYLNINTQQKVKTNEIRSPRLSKSLNSITTNISPTKSTPPSLPISPRSHSLKPDAIKISPSKPITSDIKKNEKITNNIKAEVEPNNTSFSQHIIETKKEITSPNLRNKKSSSFGHKKKKSDSSFISLFRSKSCRNLREKVPRINTNNISNTFDVSTLVDDPSSSFLSFGKNFRSPKLKSPELSFTSNTTACFSPTLSSTSQVIDGETSFTTLCNSPNQEKSFFSMNNDQLFKLLPKKIIRAIDNYSAQNTTTEISYKKGDFFFVISENESYYFVTNPSTKSSGYVSKYSFEQVDNFSKMNKIKSVLSPIVEKKESILPREKDPLSDRVMTICITEEIFSRNTQSTFPIEISKIDGTVALLNRSYDDICLLHNSLLECFSEYCGSNNKERILPFLPSLDAIFNHPRKSPRQILNNYLHMLIHLPNEIQFSYPFEQFFSIHKDDILSSIYVVPDLQFFATKDVKDSKHSIKVKVIAENKNLKKTEINILYVTPNIKYFDLFDAIESKFNALYTNLYYQNEFNEKVKVFGDEDLKLFFNSNNLSYVLWAK</sequence>
<comment type="caution">
    <text evidence="6">The sequence shown here is derived from an EMBL/GenBank/DDBJ whole genome shotgun (WGS) entry which is preliminary data.</text>
</comment>
<dbReference type="SUPFAM" id="SSF64268">
    <property type="entry name" value="PX domain"/>
    <property type="match status" value="1"/>
</dbReference>
<dbReference type="STRING" id="1754192.A0A1Y1WT78"/>
<dbReference type="GO" id="GO:0035091">
    <property type="term" value="F:phosphatidylinositol binding"/>
    <property type="evidence" value="ECO:0007669"/>
    <property type="project" value="InterPro"/>
</dbReference>
<dbReference type="Proteomes" id="UP000193944">
    <property type="component" value="Unassembled WGS sequence"/>
</dbReference>
<feature type="region of interest" description="Disordered" evidence="4">
    <location>
        <begin position="52"/>
        <end position="88"/>
    </location>
</feature>
<evidence type="ECO:0000313" key="7">
    <source>
        <dbReference type="Proteomes" id="UP000193944"/>
    </source>
</evidence>
<accession>A0A1Y1WT78</accession>
<dbReference type="InterPro" id="IPR001452">
    <property type="entry name" value="SH3_domain"/>
</dbReference>
<gene>
    <name evidence="6" type="ORF">BCR32DRAFT_296054</name>
</gene>
<dbReference type="Gene3D" id="3.30.1520.10">
    <property type="entry name" value="Phox-like domain"/>
    <property type="match status" value="1"/>
</dbReference>
<dbReference type="EMBL" id="MCFG01000281">
    <property type="protein sequence ID" value="ORX76733.1"/>
    <property type="molecule type" value="Genomic_DNA"/>
</dbReference>
<dbReference type="InterPro" id="IPR036028">
    <property type="entry name" value="SH3-like_dom_sf"/>
</dbReference>
<evidence type="ECO:0000313" key="6">
    <source>
        <dbReference type="EMBL" id="ORX76733.1"/>
    </source>
</evidence>
<dbReference type="Gene3D" id="2.30.30.40">
    <property type="entry name" value="SH3 Domains"/>
    <property type="match status" value="1"/>
</dbReference>
<keyword evidence="1 3" id="KW-0728">SH3 domain</keyword>
<keyword evidence="2" id="KW-0677">Repeat</keyword>